<gene>
    <name evidence="3" type="primary">LOC111449506</name>
</gene>
<keyword evidence="1" id="KW-0812">Transmembrane</keyword>
<keyword evidence="1" id="KW-0472">Membrane</keyword>
<name>A0A6J1G081_CUCMO</name>
<reference evidence="3" key="1">
    <citation type="submission" date="2025-08" db="UniProtKB">
        <authorList>
            <consortium name="RefSeq"/>
        </authorList>
    </citation>
    <scope>IDENTIFICATION</scope>
    <source>
        <tissue evidence="3">Young leaves</tissue>
    </source>
</reference>
<feature type="transmembrane region" description="Helical" evidence="1">
    <location>
        <begin position="7"/>
        <end position="25"/>
    </location>
</feature>
<feature type="transmembrane region" description="Helical" evidence="1">
    <location>
        <begin position="45"/>
        <end position="64"/>
    </location>
</feature>
<dbReference type="RefSeq" id="XP_022945187.1">
    <property type="nucleotide sequence ID" value="XM_023089419.1"/>
</dbReference>
<dbReference type="InterPro" id="IPR009424">
    <property type="entry name" value="AGP16/20/22/41"/>
</dbReference>
<keyword evidence="1" id="KW-1133">Transmembrane helix</keyword>
<dbReference type="PANTHER" id="PTHR33374">
    <property type="entry name" value="ARABINOGALACTAN PROTEIN 20"/>
    <property type="match status" value="1"/>
</dbReference>
<dbReference type="AlphaFoldDB" id="A0A6J1G081"/>
<dbReference type="Pfam" id="PF06376">
    <property type="entry name" value="AGP"/>
    <property type="match status" value="1"/>
</dbReference>
<dbReference type="Proteomes" id="UP000504609">
    <property type="component" value="Unplaced"/>
</dbReference>
<proteinExistence type="predicted"/>
<protein>
    <submittedName>
        <fullName evidence="3">Arabinogalactan peptide 22-like</fullName>
    </submittedName>
</protein>
<evidence type="ECO:0000313" key="3">
    <source>
        <dbReference type="RefSeq" id="XP_022945187.1"/>
    </source>
</evidence>
<keyword evidence="2" id="KW-1185">Reference proteome</keyword>
<organism evidence="2 3">
    <name type="scientific">Cucurbita moschata</name>
    <name type="common">Winter crookneck squash</name>
    <name type="synonym">Cucurbita pepo var. moschata</name>
    <dbReference type="NCBI Taxonomy" id="3662"/>
    <lineage>
        <taxon>Eukaryota</taxon>
        <taxon>Viridiplantae</taxon>
        <taxon>Streptophyta</taxon>
        <taxon>Embryophyta</taxon>
        <taxon>Tracheophyta</taxon>
        <taxon>Spermatophyta</taxon>
        <taxon>Magnoliopsida</taxon>
        <taxon>eudicotyledons</taxon>
        <taxon>Gunneridae</taxon>
        <taxon>Pentapetalae</taxon>
        <taxon>rosids</taxon>
        <taxon>fabids</taxon>
        <taxon>Cucurbitales</taxon>
        <taxon>Cucurbitaceae</taxon>
        <taxon>Cucurbiteae</taxon>
        <taxon>Cucurbita</taxon>
    </lineage>
</organism>
<evidence type="ECO:0000256" key="1">
    <source>
        <dbReference type="SAM" id="Phobius"/>
    </source>
</evidence>
<dbReference type="GeneID" id="111449506"/>
<evidence type="ECO:0000313" key="2">
    <source>
        <dbReference type="Proteomes" id="UP000504609"/>
    </source>
</evidence>
<sequence>MAVLRACFGIYAVIIAIFYVVMLPVSRAEHASSPAPAPTSDGTAIDQGIAYILMLLALALTYIIH</sequence>
<dbReference type="KEGG" id="cmos:111449506"/>
<accession>A0A6J1G081</accession>